<dbReference type="EMBL" id="JAGUCN010000011">
    <property type="protein sequence ID" value="MBS2211857.1"/>
    <property type="molecule type" value="Genomic_DNA"/>
</dbReference>
<comment type="caution">
    <text evidence="2">The sequence shown here is derived from an EMBL/GenBank/DDBJ whole genome shotgun (WGS) entry which is preliminary data.</text>
</comment>
<feature type="chain" id="PRO_5045364144" description="Porin" evidence="1">
    <location>
        <begin position="20"/>
        <end position="372"/>
    </location>
</feature>
<organism evidence="2 3">
    <name type="scientific">Carboxylicivirga mesophila</name>
    <dbReference type="NCBI Taxonomy" id="1166478"/>
    <lineage>
        <taxon>Bacteria</taxon>
        <taxon>Pseudomonadati</taxon>
        <taxon>Bacteroidota</taxon>
        <taxon>Bacteroidia</taxon>
        <taxon>Marinilabiliales</taxon>
        <taxon>Marinilabiliaceae</taxon>
        <taxon>Carboxylicivirga</taxon>
    </lineage>
</organism>
<dbReference type="RefSeq" id="WP_212228165.1">
    <property type="nucleotide sequence ID" value="NZ_JAGUCN010000011.1"/>
</dbReference>
<name>A0ABS5KAF4_9BACT</name>
<reference evidence="2 3" key="1">
    <citation type="journal article" date="2014" name="Int. J. Syst. Evol. Microbiol.">
        <title>Carboxylicivirga gen. nov. in the family Marinilabiliaceae with two novel species, Carboxylicivirga mesophila sp. nov. and Carboxylicivirga taeanensis sp. nov., and reclassification of Cytophaga fermentans as Saccharicrinis fermentans gen. nov., comb. nov.</title>
        <authorList>
            <person name="Yang S.H."/>
            <person name="Seo H.S."/>
            <person name="Woo J.H."/>
            <person name="Oh H.M."/>
            <person name="Jang H."/>
            <person name="Lee J.H."/>
            <person name="Kim S.J."/>
            <person name="Kwon K.K."/>
        </authorList>
    </citation>
    <scope>NUCLEOTIDE SEQUENCE [LARGE SCALE GENOMIC DNA]</scope>
    <source>
        <strain evidence="2 3">JCM 18290</strain>
    </source>
</reference>
<evidence type="ECO:0000313" key="3">
    <source>
        <dbReference type="Proteomes" id="UP000721861"/>
    </source>
</evidence>
<accession>A0ABS5KAF4</accession>
<evidence type="ECO:0000256" key="1">
    <source>
        <dbReference type="SAM" id="SignalP"/>
    </source>
</evidence>
<evidence type="ECO:0008006" key="4">
    <source>
        <dbReference type="Google" id="ProtNLM"/>
    </source>
</evidence>
<feature type="signal peptide" evidence="1">
    <location>
        <begin position="1"/>
        <end position="19"/>
    </location>
</feature>
<evidence type="ECO:0000313" key="2">
    <source>
        <dbReference type="EMBL" id="MBS2211857.1"/>
    </source>
</evidence>
<protein>
    <recommendedName>
        <fullName evidence="4">Porin</fullName>
    </recommendedName>
</protein>
<keyword evidence="3" id="KW-1185">Reference proteome</keyword>
<proteinExistence type="predicted"/>
<keyword evidence="1" id="KW-0732">Signal</keyword>
<sequence length="372" mass="41709">MKRIVFLFLSLFLLLNVTSQTFSNKVVGKNSAQELDSLSVADYPYLLPIWGEKVTQLGFELPYSAGVSVQYVWQESDILIDNLQVGFNSGNMFALDEIVRFNNATAITNGVNIRPDFWLFPFLNIYGIFAKSENQTAVDFGVYAPGSFEIIDGTLNWEWESVVEAGTTARFDATSIGFGVTPTIGVGGGFMAFDMNFTWTDIPELDKPAKIFIFGPRVGKTFQFKKPQQNIAVWVGGFRVKMNSGTSGSLLVYDLMPDFDEKINAGLEEVDQRALELETWWEELGRIGQAIPENIRTYYGTKAKLELAGAALDAASRAESVDYQLDKRPENMWNFIVGSQFQYNKNMMVRAEMGFLGARTQLIVGLQYRFGL</sequence>
<gene>
    <name evidence="2" type="ORF">KEM09_10600</name>
</gene>
<dbReference type="Proteomes" id="UP000721861">
    <property type="component" value="Unassembled WGS sequence"/>
</dbReference>